<dbReference type="InterPro" id="IPR014729">
    <property type="entry name" value="Rossmann-like_a/b/a_fold"/>
</dbReference>
<keyword evidence="7 10" id="KW-0030">Aminoacyl-tRNA synthetase</keyword>
<evidence type="ECO:0000256" key="4">
    <source>
        <dbReference type="ARBA" id="ARBA00022741"/>
    </source>
</evidence>
<evidence type="ECO:0000256" key="1">
    <source>
        <dbReference type="ARBA" id="ARBA00005594"/>
    </source>
</evidence>
<evidence type="ECO:0000256" key="10">
    <source>
        <dbReference type="RuleBase" id="RU363036"/>
    </source>
</evidence>
<evidence type="ECO:0000313" key="12">
    <source>
        <dbReference type="Proteomes" id="UP000071778"/>
    </source>
</evidence>
<evidence type="ECO:0000256" key="2">
    <source>
        <dbReference type="ARBA" id="ARBA00013161"/>
    </source>
</evidence>
<dbReference type="NCBIfam" id="TIGR00233">
    <property type="entry name" value="trpS"/>
    <property type="match status" value="1"/>
</dbReference>
<keyword evidence="6 10" id="KW-0648">Protein biosynthesis</keyword>
<sequence>MKAAGDTLPAAFSFSGGTIWGFQDTAKGVSMSLPASSSATTPGSAVILTGDRPTGPLHLGHFVGSLRNRVAYQNDYQQFIMLADAQALTDNMDDTNKVHRNVVEVALDYLAVGIDPTRSTILIQSQIPELAELTFYYLNLVTVARLERNPTVKEEIRLRGFERDIPAGFLTYPASQAADITAFKAAIVPVGEDQIPMIEQTNEIVRRFNRIAGRDILVEAKALVPEIGRLPGIDGKAKMSKSLGNTINLGATADEIRAAVKKVYTDPLHLRVEDPGHIEGNVAFLYLDAFDPDQAGLAEMKAHYVRGGLGDSLVKARLEACLQDLLAPIRARREELAKDRGHVLQILKEGTAKAREVAAKTADEVKAALGLTYF</sequence>
<comment type="similarity">
    <text evidence="1 10">Belongs to the class-I aminoacyl-tRNA synthetase family.</text>
</comment>
<evidence type="ECO:0000256" key="6">
    <source>
        <dbReference type="ARBA" id="ARBA00022917"/>
    </source>
</evidence>
<keyword evidence="5 10" id="KW-0067">ATP-binding</keyword>
<dbReference type="Gene3D" id="1.10.240.10">
    <property type="entry name" value="Tyrosyl-Transfer RNA Synthetase"/>
    <property type="match status" value="1"/>
</dbReference>
<dbReference type="GO" id="GO:0005829">
    <property type="term" value="C:cytosol"/>
    <property type="evidence" value="ECO:0007669"/>
    <property type="project" value="TreeGrafter"/>
</dbReference>
<evidence type="ECO:0000256" key="7">
    <source>
        <dbReference type="ARBA" id="ARBA00023146"/>
    </source>
</evidence>
<dbReference type="InterPro" id="IPR001412">
    <property type="entry name" value="aa-tRNA-synth_I_CS"/>
</dbReference>
<dbReference type="PRINTS" id="PR01039">
    <property type="entry name" value="TRNASYNTHTRP"/>
</dbReference>
<dbReference type="PROSITE" id="PS00178">
    <property type="entry name" value="AA_TRNA_LIGASE_I"/>
    <property type="match status" value="1"/>
</dbReference>
<reference evidence="11 12" key="1">
    <citation type="submission" date="2015-11" db="EMBL/GenBank/DDBJ databases">
        <title>Exploring the genomic traits of fungus-feeding bacterial genus Collimonas.</title>
        <authorList>
            <person name="Song C."/>
            <person name="Schmidt R."/>
            <person name="de Jager V."/>
            <person name="Krzyzanowska D."/>
            <person name="Jongedijk E."/>
            <person name="Cankar K."/>
            <person name="Beekwilder J."/>
            <person name="van Veen A."/>
            <person name="de Boer W."/>
            <person name="van Veen J.A."/>
            <person name="Garbeva P."/>
        </authorList>
    </citation>
    <scope>NUCLEOTIDE SEQUENCE [LARGE SCALE GENOMIC DNA]</scope>
    <source>
        <strain evidence="11 12">Ter282</strain>
    </source>
</reference>
<keyword evidence="12" id="KW-1185">Reference proteome</keyword>
<dbReference type="EC" id="6.1.1.2" evidence="2 9"/>
<evidence type="ECO:0000256" key="8">
    <source>
        <dbReference type="ARBA" id="ARBA00049929"/>
    </source>
</evidence>
<dbReference type="AlphaFoldDB" id="A0A127QN91"/>
<accession>A0A127QN91</accession>
<name>A0A127QN91_9BURK</name>
<dbReference type="GO" id="GO:0004830">
    <property type="term" value="F:tryptophan-tRNA ligase activity"/>
    <property type="evidence" value="ECO:0007669"/>
    <property type="project" value="UniProtKB-UniRule"/>
</dbReference>
<dbReference type="GO" id="GO:0005524">
    <property type="term" value="F:ATP binding"/>
    <property type="evidence" value="ECO:0007669"/>
    <property type="project" value="UniProtKB-KW"/>
</dbReference>
<proteinExistence type="inferred from homology"/>
<dbReference type="CDD" id="cd00806">
    <property type="entry name" value="TrpRS_core"/>
    <property type="match status" value="1"/>
</dbReference>
<dbReference type="GO" id="GO:0006436">
    <property type="term" value="P:tryptophanyl-tRNA aminoacylation"/>
    <property type="evidence" value="ECO:0007669"/>
    <property type="project" value="UniProtKB-UniRule"/>
</dbReference>
<gene>
    <name evidence="11" type="primary">trpS</name>
    <name evidence="11" type="ORF">CAter282_3897</name>
</gene>
<dbReference type="PATRIC" id="fig|279058.18.peg.3841"/>
<evidence type="ECO:0000313" key="11">
    <source>
        <dbReference type="EMBL" id="AMP11570.1"/>
    </source>
</evidence>
<dbReference type="EMBL" id="CP013235">
    <property type="protein sequence ID" value="AMP11570.1"/>
    <property type="molecule type" value="Genomic_DNA"/>
</dbReference>
<evidence type="ECO:0000256" key="5">
    <source>
        <dbReference type="ARBA" id="ARBA00022840"/>
    </source>
</evidence>
<dbReference type="Proteomes" id="UP000071778">
    <property type="component" value="Chromosome"/>
</dbReference>
<keyword evidence="4 10" id="KW-0547">Nucleotide-binding</keyword>
<evidence type="ECO:0000256" key="9">
    <source>
        <dbReference type="NCBIfam" id="TIGR00233"/>
    </source>
</evidence>
<dbReference type="Gene3D" id="3.40.50.620">
    <property type="entry name" value="HUPs"/>
    <property type="match status" value="1"/>
</dbReference>
<dbReference type="InterPro" id="IPR050203">
    <property type="entry name" value="Trp-tRNA_synthetase"/>
</dbReference>
<dbReference type="Pfam" id="PF00579">
    <property type="entry name" value="tRNA-synt_1b"/>
    <property type="match status" value="1"/>
</dbReference>
<dbReference type="PANTHER" id="PTHR43766:SF1">
    <property type="entry name" value="TRYPTOPHAN--TRNA LIGASE, MITOCHONDRIAL"/>
    <property type="match status" value="1"/>
</dbReference>
<dbReference type="InterPro" id="IPR002306">
    <property type="entry name" value="Trp-tRNA-ligase"/>
</dbReference>
<dbReference type="FunFam" id="1.10.240.10:FF:000005">
    <property type="entry name" value="Tryptophan--tRNA ligase"/>
    <property type="match status" value="1"/>
</dbReference>
<dbReference type="FunFam" id="3.40.50.620:FF:000094">
    <property type="entry name" value="Tryptophan--tRNA ligase"/>
    <property type="match status" value="1"/>
</dbReference>
<organism evidence="11 12">
    <name type="scientific">Collimonas arenae</name>
    <dbReference type="NCBI Taxonomy" id="279058"/>
    <lineage>
        <taxon>Bacteria</taxon>
        <taxon>Pseudomonadati</taxon>
        <taxon>Pseudomonadota</taxon>
        <taxon>Betaproteobacteria</taxon>
        <taxon>Burkholderiales</taxon>
        <taxon>Oxalobacteraceae</taxon>
        <taxon>Collimonas</taxon>
    </lineage>
</organism>
<dbReference type="PANTHER" id="PTHR43766">
    <property type="entry name" value="TRYPTOPHAN--TRNA LIGASE, MITOCHONDRIAL"/>
    <property type="match status" value="1"/>
</dbReference>
<protein>
    <recommendedName>
        <fullName evidence="2 9">Tryptophan--tRNA ligase</fullName>
        <ecNumber evidence="2 9">6.1.1.2</ecNumber>
    </recommendedName>
</protein>
<dbReference type="SUPFAM" id="SSF52374">
    <property type="entry name" value="Nucleotidylyl transferase"/>
    <property type="match status" value="1"/>
</dbReference>
<dbReference type="InterPro" id="IPR002305">
    <property type="entry name" value="aa-tRNA-synth_Ic"/>
</dbReference>
<keyword evidence="3 10" id="KW-0436">Ligase</keyword>
<evidence type="ECO:0000256" key="3">
    <source>
        <dbReference type="ARBA" id="ARBA00022598"/>
    </source>
</evidence>
<comment type="catalytic activity">
    <reaction evidence="8">
        <text>tRNA(Trp) + L-tryptophan + ATP = L-tryptophyl-tRNA(Trp) + AMP + diphosphate + H(+)</text>
        <dbReference type="Rhea" id="RHEA:24080"/>
        <dbReference type="Rhea" id="RHEA-COMP:9671"/>
        <dbReference type="Rhea" id="RHEA-COMP:9705"/>
        <dbReference type="ChEBI" id="CHEBI:15378"/>
        <dbReference type="ChEBI" id="CHEBI:30616"/>
        <dbReference type="ChEBI" id="CHEBI:33019"/>
        <dbReference type="ChEBI" id="CHEBI:57912"/>
        <dbReference type="ChEBI" id="CHEBI:78442"/>
        <dbReference type="ChEBI" id="CHEBI:78535"/>
        <dbReference type="ChEBI" id="CHEBI:456215"/>
        <dbReference type="EC" id="6.1.1.2"/>
    </reaction>
</comment>